<feature type="compositionally biased region" description="Polar residues" evidence="1">
    <location>
        <begin position="14"/>
        <end position="28"/>
    </location>
</feature>
<name>A0A9Q3BP13_9BASI</name>
<dbReference type="AlphaFoldDB" id="A0A9Q3BP13"/>
<feature type="compositionally biased region" description="Polar residues" evidence="1">
    <location>
        <begin position="123"/>
        <end position="133"/>
    </location>
</feature>
<feature type="compositionally biased region" description="Basic and acidic residues" evidence="1">
    <location>
        <begin position="234"/>
        <end position="245"/>
    </location>
</feature>
<evidence type="ECO:0000313" key="3">
    <source>
        <dbReference type="Proteomes" id="UP000765509"/>
    </source>
</evidence>
<comment type="caution">
    <text evidence="2">The sequence shown here is derived from an EMBL/GenBank/DDBJ whole genome shotgun (WGS) entry which is preliminary data.</text>
</comment>
<keyword evidence="3" id="KW-1185">Reference proteome</keyword>
<evidence type="ECO:0000256" key="1">
    <source>
        <dbReference type="SAM" id="MobiDB-lite"/>
    </source>
</evidence>
<organism evidence="2 3">
    <name type="scientific">Austropuccinia psidii MF-1</name>
    <dbReference type="NCBI Taxonomy" id="1389203"/>
    <lineage>
        <taxon>Eukaryota</taxon>
        <taxon>Fungi</taxon>
        <taxon>Dikarya</taxon>
        <taxon>Basidiomycota</taxon>
        <taxon>Pucciniomycotina</taxon>
        <taxon>Pucciniomycetes</taxon>
        <taxon>Pucciniales</taxon>
        <taxon>Sphaerophragmiaceae</taxon>
        <taxon>Austropuccinia</taxon>
    </lineage>
</organism>
<feature type="region of interest" description="Disordered" evidence="1">
    <location>
        <begin position="98"/>
        <end position="169"/>
    </location>
</feature>
<dbReference type="Proteomes" id="UP000765509">
    <property type="component" value="Unassembled WGS sequence"/>
</dbReference>
<reference evidence="2" key="1">
    <citation type="submission" date="2021-03" db="EMBL/GenBank/DDBJ databases">
        <title>Draft genome sequence of rust myrtle Austropuccinia psidii MF-1, a brazilian biotype.</title>
        <authorList>
            <person name="Quecine M.C."/>
            <person name="Pachon D.M.R."/>
            <person name="Bonatelli M.L."/>
            <person name="Correr F.H."/>
            <person name="Franceschini L.M."/>
            <person name="Leite T.F."/>
            <person name="Margarido G.R.A."/>
            <person name="Almeida C.A."/>
            <person name="Ferrarezi J.A."/>
            <person name="Labate C.A."/>
        </authorList>
    </citation>
    <scope>NUCLEOTIDE SEQUENCE</scope>
    <source>
        <strain evidence="2">MF-1</strain>
    </source>
</reference>
<evidence type="ECO:0000313" key="2">
    <source>
        <dbReference type="EMBL" id="MBW0468847.1"/>
    </source>
</evidence>
<feature type="region of interest" description="Disordered" evidence="1">
    <location>
        <begin position="14"/>
        <end position="53"/>
    </location>
</feature>
<feature type="region of interest" description="Disordered" evidence="1">
    <location>
        <begin position="223"/>
        <end position="245"/>
    </location>
</feature>
<accession>A0A9Q3BP13</accession>
<gene>
    <name evidence="2" type="ORF">O181_008562</name>
</gene>
<proteinExistence type="predicted"/>
<dbReference type="EMBL" id="AVOT02001995">
    <property type="protein sequence ID" value="MBW0468847.1"/>
    <property type="molecule type" value="Genomic_DNA"/>
</dbReference>
<protein>
    <submittedName>
        <fullName evidence="2">Uncharacterized protein</fullName>
    </submittedName>
</protein>
<sequence length="245" mass="27305">MRASKLPLDCSFLDFSTDNFPDTSPTSSSEDEPIDNRLFQVPPFSKHKSNKERKLYYTTESTNREEFQNPGQSTNGLALVDIGLEFNPSSVWLALEQTSHSRADTSRRAASSSRPCSMRDWRSNTGLLSSPKSDSFGMARTRPVTSQHHKLPKLSASLGKSSADSQKRKSLNAVASYKLENESRLSSNYGTVASTSLRPPPLNLRVPNLRTLSANIGTCEFHFPQTPTSPRSPRILDKRARNKRD</sequence>